<evidence type="ECO:0000313" key="3">
    <source>
        <dbReference type="Proteomes" id="UP001642484"/>
    </source>
</evidence>
<name>A0ABP0SC73_9DINO</name>
<feature type="non-terminal residue" evidence="2">
    <location>
        <position position="156"/>
    </location>
</feature>
<proteinExistence type="predicted"/>
<evidence type="ECO:0000313" key="2">
    <source>
        <dbReference type="EMBL" id="CAK9109875.1"/>
    </source>
</evidence>
<feature type="region of interest" description="Disordered" evidence="1">
    <location>
        <begin position="47"/>
        <end position="156"/>
    </location>
</feature>
<sequence>VQDDLNFTFVLQYLASFAHDLPHHLELKAAKRAVAIDNVETQMMPSPVSKLQLTSPSPKALVNESAMDVDDSDFGEENPEEEDPTQDECVEPIECHPPTTFVLDSGDETILSPRKGNRRDPELPAEAKSTAMVLQPPSAEAGASVASPADLLNESQ</sequence>
<protein>
    <submittedName>
        <fullName evidence="2">Uncharacterized protein</fullName>
    </submittedName>
</protein>
<comment type="caution">
    <text evidence="2">The sequence shown here is derived from an EMBL/GenBank/DDBJ whole genome shotgun (WGS) entry which is preliminary data.</text>
</comment>
<organism evidence="2 3">
    <name type="scientific">Durusdinium trenchii</name>
    <dbReference type="NCBI Taxonomy" id="1381693"/>
    <lineage>
        <taxon>Eukaryota</taxon>
        <taxon>Sar</taxon>
        <taxon>Alveolata</taxon>
        <taxon>Dinophyceae</taxon>
        <taxon>Suessiales</taxon>
        <taxon>Symbiodiniaceae</taxon>
        <taxon>Durusdinium</taxon>
    </lineage>
</organism>
<gene>
    <name evidence="2" type="ORF">CCMP2556_LOCUS51112</name>
</gene>
<keyword evidence="3" id="KW-1185">Reference proteome</keyword>
<dbReference type="EMBL" id="CAXAMN010027284">
    <property type="protein sequence ID" value="CAK9109875.1"/>
    <property type="molecule type" value="Genomic_DNA"/>
</dbReference>
<evidence type="ECO:0000256" key="1">
    <source>
        <dbReference type="SAM" id="MobiDB-lite"/>
    </source>
</evidence>
<feature type="compositionally biased region" description="Polar residues" evidence="1">
    <location>
        <begin position="47"/>
        <end position="57"/>
    </location>
</feature>
<reference evidence="2 3" key="1">
    <citation type="submission" date="2024-02" db="EMBL/GenBank/DDBJ databases">
        <authorList>
            <person name="Chen Y."/>
            <person name="Shah S."/>
            <person name="Dougan E. K."/>
            <person name="Thang M."/>
            <person name="Chan C."/>
        </authorList>
    </citation>
    <scope>NUCLEOTIDE SEQUENCE [LARGE SCALE GENOMIC DNA]</scope>
</reference>
<feature type="non-terminal residue" evidence="2">
    <location>
        <position position="1"/>
    </location>
</feature>
<dbReference type="Proteomes" id="UP001642484">
    <property type="component" value="Unassembled WGS sequence"/>
</dbReference>
<accession>A0ABP0SC73</accession>
<feature type="compositionally biased region" description="Acidic residues" evidence="1">
    <location>
        <begin position="67"/>
        <end position="91"/>
    </location>
</feature>